<gene>
    <name evidence="2" type="ORF">D3P06_12650</name>
</gene>
<dbReference type="EMBL" id="QZEV01000070">
    <property type="protein sequence ID" value="RJL01174.1"/>
    <property type="molecule type" value="Genomic_DNA"/>
</dbReference>
<accession>A0A418ZUA1</accession>
<evidence type="ECO:0000313" key="3">
    <source>
        <dbReference type="Proteomes" id="UP000285530"/>
    </source>
</evidence>
<reference evidence="2 3" key="1">
    <citation type="submission" date="2018-09" db="EMBL/GenBank/DDBJ databases">
        <title>Paracoccus onubensis nov. sp. a moderate halophilic bacterium isolated from Gruta de las Maravillas (Aracena, Spain).</title>
        <authorList>
            <person name="Jurado V."/>
            <person name="Gutierrez-Patricio S."/>
            <person name="Gonzalez-Pimentel J.L."/>
            <person name="Laiz L."/>
            <person name="Saiz-Jimenez C."/>
        </authorList>
    </citation>
    <scope>NUCLEOTIDE SEQUENCE [LARGE SCALE GENOMIC DNA]</scope>
    <source>
        <strain evidence="2 3">DSM 19484</strain>
    </source>
</reference>
<dbReference type="AlphaFoldDB" id="A0A418ZUA1"/>
<dbReference type="RefSeq" id="WP_119886895.1">
    <property type="nucleotide sequence ID" value="NZ_CP067172.1"/>
</dbReference>
<feature type="region of interest" description="Disordered" evidence="1">
    <location>
        <begin position="1"/>
        <end position="56"/>
    </location>
</feature>
<evidence type="ECO:0000313" key="2">
    <source>
        <dbReference type="EMBL" id="RJL01174.1"/>
    </source>
</evidence>
<sequence length="95" mass="10238">MTPRGARPQKAPHRARPLPFGPSRAQGSRQTGSDHRSSPAVNPPDPRAGPGRHHTHAFAQKLKTAGFNEKQVDILIVARDVFISALFSIMPIIGG</sequence>
<protein>
    <submittedName>
        <fullName evidence="2">Uncharacterized protein</fullName>
    </submittedName>
</protein>
<organism evidence="2 3">
    <name type="scientific">Paracoccus aestuarii</name>
    <dbReference type="NCBI Taxonomy" id="453842"/>
    <lineage>
        <taxon>Bacteria</taxon>
        <taxon>Pseudomonadati</taxon>
        <taxon>Pseudomonadota</taxon>
        <taxon>Alphaproteobacteria</taxon>
        <taxon>Rhodobacterales</taxon>
        <taxon>Paracoccaceae</taxon>
        <taxon>Paracoccus</taxon>
    </lineage>
</organism>
<evidence type="ECO:0000256" key="1">
    <source>
        <dbReference type="SAM" id="MobiDB-lite"/>
    </source>
</evidence>
<keyword evidence="3" id="KW-1185">Reference proteome</keyword>
<comment type="caution">
    <text evidence="2">The sequence shown here is derived from an EMBL/GenBank/DDBJ whole genome shotgun (WGS) entry which is preliminary data.</text>
</comment>
<proteinExistence type="predicted"/>
<name>A0A418ZUA1_9RHOB</name>
<dbReference type="Proteomes" id="UP000285530">
    <property type="component" value="Unassembled WGS sequence"/>
</dbReference>